<dbReference type="STRING" id="139420.A0A371CK42"/>
<protein>
    <recommendedName>
        <fullName evidence="3">F-box domain-containing protein</fullName>
    </recommendedName>
</protein>
<dbReference type="Proteomes" id="UP000256964">
    <property type="component" value="Unassembled WGS sequence"/>
</dbReference>
<sequence>MLRAPHRSPPSPFALLRILRSCYTPHLRKLGVEYCSDGNEVSLLSHIVSNFPRLTSLELHRYKLDGDDDIPVAN</sequence>
<dbReference type="OrthoDB" id="2799179at2759"/>
<keyword evidence="2" id="KW-1185">Reference proteome</keyword>
<organism evidence="1 2">
    <name type="scientific">Lentinus brumalis</name>
    <dbReference type="NCBI Taxonomy" id="2498619"/>
    <lineage>
        <taxon>Eukaryota</taxon>
        <taxon>Fungi</taxon>
        <taxon>Dikarya</taxon>
        <taxon>Basidiomycota</taxon>
        <taxon>Agaricomycotina</taxon>
        <taxon>Agaricomycetes</taxon>
        <taxon>Polyporales</taxon>
        <taxon>Polyporaceae</taxon>
        <taxon>Lentinus</taxon>
    </lineage>
</organism>
<dbReference type="EMBL" id="KZ857544">
    <property type="protein sequence ID" value="RDX40630.1"/>
    <property type="molecule type" value="Genomic_DNA"/>
</dbReference>
<reference evidence="1 2" key="1">
    <citation type="journal article" date="2018" name="Biotechnol. Biofuels">
        <title>Integrative visual omics of the white-rot fungus Polyporus brumalis exposes the biotechnological potential of its oxidative enzymes for delignifying raw plant biomass.</title>
        <authorList>
            <person name="Miyauchi S."/>
            <person name="Rancon A."/>
            <person name="Drula E."/>
            <person name="Hage H."/>
            <person name="Chaduli D."/>
            <person name="Favel A."/>
            <person name="Grisel S."/>
            <person name="Henrissat B."/>
            <person name="Herpoel-Gimbert I."/>
            <person name="Ruiz-Duenas F.J."/>
            <person name="Chevret D."/>
            <person name="Hainaut M."/>
            <person name="Lin J."/>
            <person name="Wang M."/>
            <person name="Pangilinan J."/>
            <person name="Lipzen A."/>
            <person name="Lesage-Meessen L."/>
            <person name="Navarro D."/>
            <person name="Riley R."/>
            <person name="Grigoriev I.V."/>
            <person name="Zhou S."/>
            <person name="Raouche S."/>
            <person name="Rosso M.N."/>
        </authorList>
    </citation>
    <scope>NUCLEOTIDE SEQUENCE [LARGE SCALE GENOMIC DNA]</scope>
    <source>
        <strain evidence="1 2">BRFM 1820</strain>
    </source>
</reference>
<evidence type="ECO:0008006" key="3">
    <source>
        <dbReference type="Google" id="ProtNLM"/>
    </source>
</evidence>
<evidence type="ECO:0000313" key="1">
    <source>
        <dbReference type="EMBL" id="RDX40630.1"/>
    </source>
</evidence>
<evidence type="ECO:0000313" key="2">
    <source>
        <dbReference type="Proteomes" id="UP000256964"/>
    </source>
</evidence>
<gene>
    <name evidence="1" type="ORF">OH76DRAFT_1412851</name>
</gene>
<accession>A0A371CK42</accession>
<proteinExistence type="predicted"/>
<name>A0A371CK42_9APHY</name>
<dbReference type="AlphaFoldDB" id="A0A371CK42"/>